<reference evidence="7" key="1">
    <citation type="submission" date="2016-10" db="EMBL/GenBank/DDBJ databases">
        <authorList>
            <person name="Varghese N."/>
            <person name="Submissions S."/>
        </authorList>
    </citation>
    <scope>NUCLEOTIDE SEQUENCE [LARGE SCALE GENOMIC DNA]</scope>
    <source>
        <strain evidence="7">DSM 26424</strain>
    </source>
</reference>
<evidence type="ECO:0000256" key="3">
    <source>
        <dbReference type="ARBA" id="ARBA00023125"/>
    </source>
</evidence>
<dbReference type="SUPFAM" id="SSF53850">
    <property type="entry name" value="Periplasmic binding protein-like II"/>
    <property type="match status" value="1"/>
</dbReference>
<dbReference type="AlphaFoldDB" id="A0A1G8KQJ4"/>
<dbReference type="Proteomes" id="UP000199093">
    <property type="component" value="Unassembled WGS sequence"/>
</dbReference>
<proteinExistence type="inferred from homology"/>
<evidence type="ECO:0000313" key="7">
    <source>
        <dbReference type="Proteomes" id="UP000199093"/>
    </source>
</evidence>
<keyword evidence="2" id="KW-0805">Transcription regulation</keyword>
<organism evidence="6 7">
    <name type="scientific">Salipiger marinus</name>
    <dbReference type="NCBI Taxonomy" id="555512"/>
    <lineage>
        <taxon>Bacteria</taxon>
        <taxon>Pseudomonadati</taxon>
        <taxon>Pseudomonadota</taxon>
        <taxon>Alphaproteobacteria</taxon>
        <taxon>Rhodobacterales</taxon>
        <taxon>Roseobacteraceae</taxon>
        <taxon>Salipiger</taxon>
    </lineage>
</organism>
<dbReference type="Pfam" id="PF00126">
    <property type="entry name" value="HTH_1"/>
    <property type="match status" value="1"/>
</dbReference>
<dbReference type="InterPro" id="IPR005119">
    <property type="entry name" value="LysR_subst-bd"/>
</dbReference>
<comment type="similarity">
    <text evidence="1">Belongs to the LysR transcriptional regulatory family.</text>
</comment>
<dbReference type="GO" id="GO:0003677">
    <property type="term" value="F:DNA binding"/>
    <property type="evidence" value="ECO:0007669"/>
    <property type="project" value="UniProtKB-KW"/>
</dbReference>
<feature type="domain" description="HTH lysR-type" evidence="5">
    <location>
        <begin position="2"/>
        <end position="58"/>
    </location>
</feature>
<dbReference type="InterPro" id="IPR050176">
    <property type="entry name" value="LTTR"/>
</dbReference>
<dbReference type="Pfam" id="PF03466">
    <property type="entry name" value="LysR_substrate"/>
    <property type="match status" value="1"/>
</dbReference>
<dbReference type="GO" id="GO:0003700">
    <property type="term" value="F:DNA-binding transcription factor activity"/>
    <property type="evidence" value="ECO:0007669"/>
    <property type="project" value="InterPro"/>
</dbReference>
<keyword evidence="4" id="KW-0804">Transcription</keyword>
<dbReference type="InterPro" id="IPR036390">
    <property type="entry name" value="WH_DNA-bd_sf"/>
</dbReference>
<dbReference type="Gene3D" id="3.40.190.290">
    <property type="match status" value="1"/>
</dbReference>
<dbReference type="SUPFAM" id="SSF46785">
    <property type="entry name" value="Winged helix' DNA-binding domain"/>
    <property type="match status" value="1"/>
</dbReference>
<dbReference type="InterPro" id="IPR017685">
    <property type="entry name" value="ArgP"/>
</dbReference>
<dbReference type="InterPro" id="IPR036388">
    <property type="entry name" value="WH-like_DNA-bd_sf"/>
</dbReference>
<dbReference type="PANTHER" id="PTHR30579">
    <property type="entry name" value="TRANSCRIPTIONAL REGULATOR"/>
    <property type="match status" value="1"/>
</dbReference>
<dbReference type="Gene3D" id="1.10.10.10">
    <property type="entry name" value="Winged helix-like DNA-binding domain superfamily/Winged helix DNA-binding domain"/>
    <property type="match status" value="1"/>
</dbReference>
<keyword evidence="3" id="KW-0238">DNA-binding</keyword>
<evidence type="ECO:0000259" key="5">
    <source>
        <dbReference type="PROSITE" id="PS50931"/>
    </source>
</evidence>
<dbReference type="NCBIfam" id="NF009888">
    <property type="entry name" value="PRK13348.1"/>
    <property type="match status" value="1"/>
</dbReference>
<dbReference type="EMBL" id="FNEJ01000005">
    <property type="protein sequence ID" value="SDI45687.1"/>
    <property type="molecule type" value="Genomic_DNA"/>
</dbReference>
<accession>A0A1G8KQJ4</accession>
<dbReference type="RefSeq" id="WP_089845253.1">
    <property type="nucleotide sequence ID" value="NZ_FNEJ01000005.1"/>
</dbReference>
<evidence type="ECO:0000256" key="4">
    <source>
        <dbReference type="ARBA" id="ARBA00023163"/>
    </source>
</evidence>
<evidence type="ECO:0000256" key="2">
    <source>
        <dbReference type="ARBA" id="ARBA00023015"/>
    </source>
</evidence>
<name>A0A1G8KQJ4_9RHOB</name>
<evidence type="ECO:0000256" key="1">
    <source>
        <dbReference type="ARBA" id="ARBA00009437"/>
    </source>
</evidence>
<dbReference type="PROSITE" id="PS50931">
    <property type="entry name" value="HTH_LYSR"/>
    <property type="match status" value="1"/>
</dbReference>
<dbReference type="NCBIfam" id="NF002964">
    <property type="entry name" value="PRK03635.1"/>
    <property type="match status" value="1"/>
</dbReference>
<protein>
    <submittedName>
        <fullName evidence="6">LysR family transcriptional regulator, chromosome initiation inhibitor</fullName>
    </submittedName>
</protein>
<dbReference type="PANTHER" id="PTHR30579:SF2">
    <property type="entry name" value="HTH-TYPE TRANSCRIPTIONAL REGULATOR ARGP"/>
    <property type="match status" value="1"/>
</dbReference>
<dbReference type="OrthoDB" id="3252676at2"/>
<dbReference type="NCBIfam" id="TIGR03298">
    <property type="entry name" value="argP"/>
    <property type="match status" value="1"/>
</dbReference>
<dbReference type="InterPro" id="IPR000847">
    <property type="entry name" value="LysR_HTH_N"/>
</dbReference>
<evidence type="ECO:0000313" key="6">
    <source>
        <dbReference type="EMBL" id="SDI45687.1"/>
    </source>
</evidence>
<sequence>MLDYPAARAVLLVVQSGSFESAARSLGITPSAVSQRVRGLEDRLGVILVARGTPCTATEEGAWLCRHMEQVGLLEGELAGRFPQLQLGGAAAPVTLHIATNADSLATWLLPALAPFTRESGHLVDIAVDDEEHTAEWLRRGRVMAAVTVLGKPVQGCQVKPLGSLRYHATASPEFVRHFFPQGVTAQALSAAPALTFNQKDRLQQSWVQRQLGHAVTLPTHWLPSSQGFVDAGLAGMGWGLNPIHLVRGHLASGRLVELVPGAPLDVPLSWQIGHQAAGSIASLTSAIVAEAKRALV</sequence>
<gene>
    <name evidence="6" type="ORF">SAMN04487993_100518</name>
</gene>
<keyword evidence="7" id="KW-1185">Reference proteome</keyword>